<feature type="compositionally biased region" description="Basic residues" evidence="1">
    <location>
        <begin position="24"/>
        <end position="40"/>
    </location>
</feature>
<evidence type="ECO:0000313" key="2">
    <source>
        <dbReference type="EMBL" id="CAD7199480.1"/>
    </source>
</evidence>
<dbReference type="AlphaFoldDB" id="A0A7R8VJ13"/>
<feature type="region of interest" description="Disordered" evidence="1">
    <location>
        <begin position="1"/>
        <end position="65"/>
    </location>
</feature>
<organism evidence="2">
    <name type="scientific">Timema douglasi</name>
    <name type="common">Walking stick</name>
    <dbReference type="NCBI Taxonomy" id="61478"/>
    <lineage>
        <taxon>Eukaryota</taxon>
        <taxon>Metazoa</taxon>
        <taxon>Ecdysozoa</taxon>
        <taxon>Arthropoda</taxon>
        <taxon>Hexapoda</taxon>
        <taxon>Insecta</taxon>
        <taxon>Pterygota</taxon>
        <taxon>Neoptera</taxon>
        <taxon>Polyneoptera</taxon>
        <taxon>Phasmatodea</taxon>
        <taxon>Timematodea</taxon>
        <taxon>Timematoidea</taxon>
        <taxon>Timematidae</taxon>
        <taxon>Timema</taxon>
    </lineage>
</organism>
<proteinExistence type="predicted"/>
<feature type="compositionally biased region" description="Acidic residues" evidence="1">
    <location>
        <begin position="210"/>
        <end position="237"/>
    </location>
</feature>
<name>A0A7R8VJ13_TIMDO</name>
<dbReference type="EMBL" id="OA566801">
    <property type="protein sequence ID" value="CAD7199480.1"/>
    <property type="molecule type" value="Genomic_DNA"/>
</dbReference>
<feature type="compositionally biased region" description="Polar residues" evidence="1">
    <location>
        <begin position="12"/>
        <end position="23"/>
    </location>
</feature>
<gene>
    <name evidence="2" type="ORF">TDIB3V08_LOCUS5729</name>
</gene>
<accession>A0A7R8VJ13</accession>
<reference evidence="2" key="1">
    <citation type="submission" date="2020-11" db="EMBL/GenBank/DDBJ databases">
        <authorList>
            <person name="Tran Van P."/>
        </authorList>
    </citation>
    <scope>NUCLEOTIDE SEQUENCE</scope>
</reference>
<evidence type="ECO:0000256" key="1">
    <source>
        <dbReference type="SAM" id="MobiDB-lite"/>
    </source>
</evidence>
<protein>
    <submittedName>
        <fullName evidence="2">Uncharacterized protein</fullName>
    </submittedName>
</protein>
<feature type="region of interest" description="Disordered" evidence="1">
    <location>
        <begin position="189"/>
        <end position="246"/>
    </location>
</feature>
<sequence>MRKVKRGVCPSILNTNVQSSSQIKRGKPTKSYRTPPKKRFKQENDKSRPSQPNNLLKEEESSNESICPNYSSIAGCENDYKNDQQNLRIKLEVESKAPHLWMQATEECDDGSTRTVATQSWEPPSSLTEIQQLRQKIKVLEDRLRQRDCKIVYLESLTVTRGKIADKRVGKPALKSKVDVNETQTEVIYPRDTHSDAEGEGSGSAADPSDYLETEVIYPEDVDEDDRSEEEELDDSSNQDRKGSANMVVLYPENTLPSAKCAVPRFSVVRFQHLK</sequence>